<evidence type="ECO:0000313" key="2">
    <source>
        <dbReference type="Proteomes" id="UP000798662"/>
    </source>
</evidence>
<accession>A0ACC3BMA9</accession>
<dbReference type="EMBL" id="CM020618">
    <property type="protein sequence ID" value="KAK1858763.1"/>
    <property type="molecule type" value="Genomic_DNA"/>
</dbReference>
<name>A0ACC3BMA9_PYRYE</name>
<organism evidence="1 2">
    <name type="scientific">Pyropia yezoensis</name>
    <name type="common">Susabi-nori</name>
    <name type="synonym">Porphyra yezoensis</name>
    <dbReference type="NCBI Taxonomy" id="2788"/>
    <lineage>
        <taxon>Eukaryota</taxon>
        <taxon>Rhodophyta</taxon>
        <taxon>Bangiophyceae</taxon>
        <taxon>Bangiales</taxon>
        <taxon>Bangiaceae</taxon>
        <taxon>Pyropia</taxon>
    </lineage>
</organism>
<evidence type="ECO:0000313" key="1">
    <source>
        <dbReference type="EMBL" id="KAK1858763.1"/>
    </source>
</evidence>
<gene>
    <name evidence="1" type="ORF">I4F81_001364</name>
</gene>
<protein>
    <submittedName>
        <fullName evidence="1">Uncharacterized protein</fullName>
    </submittedName>
</protein>
<reference evidence="1" key="1">
    <citation type="submission" date="2019-11" db="EMBL/GenBank/DDBJ databases">
        <title>Nori genome reveals adaptations in red seaweeds to the harsh intertidal environment.</title>
        <authorList>
            <person name="Wang D."/>
            <person name="Mao Y."/>
        </authorList>
    </citation>
    <scope>NUCLEOTIDE SEQUENCE</scope>
    <source>
        <tissue evidence="1">Gametophyte</tissue>
    </source>
</reference>
<sequence>MAGLPAFLPTATRLAGRSLWWGHLGLRPPPRPFLARRGLSPRALPPRAAVAASTSASSSRRAATAATPAAAAAADTSGGNAALPGTIYLVATPIGNMADITARALSILDTVDVVAAEDTRRTGLLLARLFPSNSTSGVGGDRRRRGQRLLSYHAHNTHARTPHLLSLAQGGASVAVVSDAGTPGVSDPGSELVAAAVRACVPVVPVPGACAAVAALIASGLDTSSWTFVGFLPTRRSERAKELGRLASLTSTLVLYEAPHRVAASLAAIAEVPSLRDRQVAVARELTKVHEEFRLFAGAGAAAEHYCAGGPGVLKGEFVLVLGPPAKDPPSGKGTVVSIEERQARVMIEVLISEGVPVSVAARGVAAATGVSRRALYAHAVQVVKDTGGGAATNGVSNEVEDADREHSVDV</sequence>
<proteinExistence type="predicted"/>
<comment type="caution">
    <text evidence="1">The sequence shown here is derived from an EMBL/GenBank/DDBJ whole genome shotgun (WGS) entry which is preliminary data.</text>
</comment>
<dbReference type="Proteomes" id="UP000798662">
    <property type="component" value="Chromosome 1"/>
</dbReference>
<keyword evidence="2" id="KW-1185">Reference proteome</keyword>